<dbReference type="SMART" id="SM00544">
    <property type="entry name" value="MA3"/>
    <property type="match status" value="1"/>
</dbReference>
<evidence type="ECO:0000256" key="3">
    <source>
        <dbReference type="ARBA" id="ARBA00023242"/>
    </source>
</evidence>
<dbReference type="SUPFAM" id="SSF48371">
    <property type="entry name" value="ARM repeat"/>
    <property type="match status" value="1"/>
</dbReference>
<dbReference type="SMART" id="SM00543">
    <property type="entry name" value="MIF4G"/>
    <property type="match status" value="1"/>
</dbReference>
<dbReference type="EMBL" id="ML769626">
    <property type="protein sequence ID" value="KAE9391385.1"/>
    <property type="molecule type" value="Genomic_DNA"/>
</dbReference>
<evidence type="ECO:0000313" key="6">
    <source>
        <dbReference type="Proteomes" id="UP000799118"/>
    </source>
</evidence>
<dbReference type="PROSITE" id="PS51366">
    <property type="entry name" value="MI"/>
    <property type="match status" value="1"/>
</dbReference>
<dbReference type="GO" id="GO:0003723">
    <property type="term" value="F:RNA binding"/>
    <property type="evidence" value="ECO:0007669"/>
    <property type="project" value="InterPro"/>
</dbReference>
<dbReference type="Pfam" id="PF02847">
    <property type="entry name" value="MA3"/>
    <property type="match status" value="1"/>
</dbReference>
<dbReference type="InterPro" id="IPR016024">
    <property type="entry name" value="ARM-type_fold"/>
</dbReference>
<organism evidence="5 6">
    <name type="scientific">Gymnopus androsaceus JB14</name>
    <dbReference type="NCBI Taxonomy" id="1447944"/>
    <lineage>
        <taxon>Eukaryota</taxon>
        <taxon>Fungi</taxon>
        <taxon>Dikarya</taxon>
        <taxon>Basidiomycota</taxon>
        <taxon>Agaricomycotina</taxon>
        <taxon>Agaricomycetes</taxon>
        <taxon>Agaricomycetidae</taxon>
        <taxon>Agaricales</taxon>
        <taxon>Marasmiineae</taxon>
        <taxon>Omphalotaceae</taxon>
        <taxon>Gymnopus</taxon>
    </lineage>
</organism>
<dbReference type="Gene3D" id="1.25.40.180">
    <property type="match status" value="1"/>
</dbReference>
<keyword evidence="6" id="KW-1185">Reference proteome</keyword>
<dbReference type="InterPro" id="IPR003891">
    <property type="entry name" value="Initiation_fac_eIF4g_MI"/>
</dbReference>
<dbReference type="GO" id="GO:0042274">
    <property type="term" value="P:ribosomal small subunit biogenesis"/>
    <property type="evidence" value="ECO:0007669"/>
    <property type="project" value="TreeGrafter"/>
</dbReference>
<keyword evidence="3" id="KW-0539">Nucleus</keyword>
<gene>
    <name evidence="5" type="ORF">BT96DRAFT_310549</name>
</gene>
<proteinExistence type="inferred from homology"/>
<dbReference type="PANTHER" id="PTHR18034">
    <property type="entry name" value="CELL CYCLE CONTROL PROTEIN CWF22-RELATED"/>
    <property type="match status" value="1"/>
</dbReference>
<dbReference type="OrthoDB" id="361797at2759"/>
<evidence type="ECO:0000259" key="4">
    <source>
        <dbReference type="PROSITE" id="PS51366"/>
    </source>
</evidence>
<dbReference type="Proteomes" id="UP000799118">
    <property type="component" value="Unassembled WGS sequence"/>
</dbReference>
<comment type="similarity">
    <text evidence="2">Belongs to the CWC22 family.</text>
</comment>
<comment type="subcellular location">
    <subcellularLocation>
        <location evidence="1">Nucleus</location>
        <location evidence="1">Nucleolus</location>
    </subcellularLocation>
</comment>
<dbReference type="InterPro" id="IPR050781">
    <property type="entry name" value="CWC22_splicing_factor"/>
</dbReference>
<reference evidence="5" key="1">
    <citation type="journal article" date="2019" name="Environ. Microbiol.">
        <title>Fungal ecological strategies reflected in gene transcription - a case study of two litter decomposers.</title>
        <authorList>
            <person name="Barbi F."/>
            <person name="Kohler A."/>
            <person name="Barry K."/>
            <person name="Baskaran P."/>
            <person name="Daum C."/>
            <person name="Fauchery L."/>
            <person name="Ihrmark K."/>
            <person name="Kuo A."/>
            <person name="LaButti K."/>
            <person name="Lipzen A."/>
            <person name="Morin E."/>
            <person name="Grigoriev I.V."/>
            <person name="Henrissat B."/>
            <person name="Lindahl B."/>
            <person name="Martin F."/>
        </authorList>
    </citation>
    <scope>NUCLEOTIDE SEQUENCE</scope>
    <source>
        <strain evidence="5">JB14</strain>
    </source>
</reference>
<dbReference type="Pfam" id="PF02854">
    <property type="entry name" value="MIF4G"/>
    <property type="match status" value="1"/>
</dbReference>
<dbReference type="AlphaFoldDB" id="A0A6A4H214"/>
<dbReference type="InterPro" id="IPR003890">
    <property type="entry name" value="MIF4G-like_typ-3"/>
</dbReference>
<protein>
    <submittedName>
        <fullName evidence="5">ARM repeat-containing protein</fullName>
    </submittedName>
</protein>
<dbReference type="PANTHER" id="PTHR18034:SF4">
    <property type="entry name" value="NUCLEOLAR MIF4G DOMAIN-CONTAINING PROTEIN 1"/>
    <property type="match status" value="1"/>
</dbReference>
<feature type="domain" description="MI" evidence="4">
    <location>
        <begin position="308"/>
        <end position="447"/>
    </location>
</feature>
<evidence type="ECO:0000256" key="2">
    <source>
        <dbReference type="ARBA" id="ARBA00006856"/>
    </source>
</evidence>
<sequence length="551" mass="61707">MSEQNIASILESIEEIYRNHRRHDVTSTITTLIIDGISSHSTLLDSYVVLYAAFVSSLHKIIGVEFAAYFLQNVVQQYERHLLTLLSDEEPEIVEEKPIPEDKGKEASNLIVLLSELYNFQVISCVLVFDVIRALLNRDVQEFQVELLLKIVRNSGQQLRTDDPLALKDIIQIVQSKLDGQEGSLSSRTRFMLETLNNLKNNKTKRLGAQNQGGDAVERMKKFLTGLSKKRHVLAHEPLRVTLDDLHSAETKGKWWLVGAAWGGDPLVDRQQENAQTAASTNAPTQNGDALASNALLKLAKKHGMNTDIRRSIFVVLMSSDDYVDACERLSQLKLTEVQQREIVRVVLHCCGNEKAYNPYYALVCQHLCSLSHSYKITLQYCLWDFLRDLGESNAGGAEVIKSLQEGGDDFEVKSISSTRIKNMAKAYAWWIAKDSITLAVLKPIDFTVLKSQTKSFLRQLFIHLFLSSQSTSPLPGMDTSSSRNRASIEDIFIAASRLQTVSLGLVFFLSKGLSLDKADDVDPNVIKLVKWGVEIAIDTLRTGLDIVPDL</sequence>
<name>A0A6A4H214_9AGAR</name>
<accession>A0A6A4H214</accession>
<evidence type="ECO:0000313" key="5">
    <source>
        <dbReference type="EMBL" id="KAE9391385.1"/>
    </source>
</evidence>
<evidence type="ECO:0000256" key="1">
    <source>
        <dbReference type="ARBA" id="ARBA00004604"/>
    </source>
</evidence>
<dbReference type="GO" id="GO:0005730">
    <property type="term" value="C:nucleolus"/>
    <property type="evidence" value="ECO:0007669"/>
    <property type="project" value="UniProtKB-SubCell"/>
</dbReference>